<keyword evidence="13" id="KW-0469">Meiosis</keyword>
<dbReference type="GO" id="GO:0000712">
    <property type="term" value="P:resolution of meiotic recombination intermediates"/>
    <property type="evidence" value="ECO:0007669"/>
    <property type="project" value="TreeGrafter"/>
</dbReference>
<dbReference type="GO" id="GO:0005634">
    <property type="term" value="C:nucleus"/>
    <property type="evidence" value="ECO:0007669"/>
    <property type="project" value="UniProtKB-SubCell"/>
</dbReference>
<comment type="cofactor">
    <cofactor evidence="1">
        <name>Mg(2+)</name>
        <dbReference type="ChEBI" id="CHEBI:18420"/>
    </cofactor>
</comment>
<name>A0A8H6CG20_9LECA</name>
<evidence type="ECO:0000256" key="1">
    <source>
        <dbReference type="ARBA" id="ARBA00001946"/>
    </source>
</evidence>
<evidence type="ECO:0000256" key="14">
    <source>
        <dbReference type="SAM" id="MobiDB-lite"/>
    </source>
</evidence>
<comment type="subcellular location">
    <subcellularLocation>
        <location evidence="2">Nucleus</location>
    </subcellularLocation>
</comment>
<evidence type="ECO:0000313" key="16">
    <source>
        <dbReference type="EMBL" id="KAF6222519.1"/>
    </source>
</evidence>
<dbReference type="GO" id="GO:0003677">
    <property type="term" value="F:DNA binding"/>
    <property type="evidence" value="ECO:0007669"/>
    <property type="project" value="InterPro"/>
</dbReference>
<feature type="domain" description="ERCC4" evidence="15">
    <location>
        <begin position="326"/>
        <end position="568"/>
    </location>
</feature>
<dbReference type="GO" id="GO:0031297">
    <property type="term" value="P:replication fork processing"/>
    <property type="evidence" value="ECO:0007669"/>
    <property type="project" value="TreeGrafter"/>
</dbReference>
<proteinExistence type="inferred from homology"/>
<gene>
    <name evidence="16" type="ORF">HO173_013379</name>
</gene>
<evidence type="ECO:0000256" key="3">
    <source>
        <dbReference type="ARBA" id="ARBA00005313"/>
    </source>
</evidence>
<dbReference type="Pfam" id="PF02732">
    <property type="entry name" value="ERCC4"/>
    <property type="match status" value="1"/>
</dbReference>
<keyword evidence="8" id="KW-0378">Hydrolase</keyword>
<keyword evidence="17" id="KW-1185">Reference proteome</keyword>
<evidence type="ECO:0000256" key="9">
    <source>
        <dbReference type="ARBA" id="ARBA00022842"/>
    </source>
</evidence>
<evidence type="ECO:0000256" key="5">
    <source>
        <dbReference type="ARBA" id="ARBA00022723"/>
    </source>
</evidence>
<dbReference type="CDD" id="cd20085">
    <property type="entry name" value="XPF_nuclease_Mms4"/>
    <property type="match status" value="1"/>
</dbReference>
<evidence type="ECO:0000313" key="17">
    <source>
        <dbReference type="Proteomes" id="UP000578531"/>
    </source>
</evidence>
<dbReference type="GO" id="GO:0046872">
    <property type="term" value="F:metal ion binding"/>
    <property type="evidence" value="ECO:0007669"/>
    <property type="project" value="UniProtKB-KW"/>
</dbReference>
<evidence type="ECO:0000256" key="8">
    <source>
        <dbReference type="ARBA" id="ARBA00022801"/>
    </source>
</evidence>
<dbReference type="FunFam" id="1.10.150.670:FF:000004">
    <property type="entry name" value="Crossover junction endonuclease EME1"/>
    <property type="match status" value="1"/>
</dbReference>
<dbReference type="GO" id="GO:0048476">
    <property type="term" value="C:Holliday junction resolvase complex"/>
    <property type="evidence" value="ECO:0007669"/>
    <property type="project" value="InterPro"/>
</dbReference>
<organism evidence="16 17">
    <name type="scientific">Letharia columbiana</name>
    <dbReference type="NCBI Taxonomy" id="112416"/>
    <lineage>
        <taxon>Eukaryota</taxon>
        <taxon>Fungi</taxon>
        <taxon>Dikarya</taxon>
        <taxon>Ascomycota</taxon>
        <taxon>Pezizomycotina</taxon>
        <taxon>Lecanoromycetes</taxon>
        <taxon>OSLEUM clade</taxon>
        <taxon>Lecanoromycetidae</taxon>
        <taxon>Lecanorales</taxon>
        <taxon>Lecanorineae</taxon>
        <taxon>Parmeliaceae</taxon>
        <taxon>Letharia</taxon>
    </lineage>
</organism>
<keyword evidence="6" id="KW-0255">Endonuclease</keyword>
<reference evidence="16 17" key="1">
    <citation type="journal article" date="2020" name="Genomics">
        <title>Complete, high-quality genomes from long-read metagenomic sequencing of two wolf lichen thalli reveals enigmatic genome architecture.</title>
        <authorList>
            <person name="McKenzie S.K."/>
            <person name="Walston R.F."/>
            <person name="Allen J.L."/>
        </authorList>
    </citation>
    <scope>NUCLEOTIDE SEQUENCE [LARGE SCALE GENOMIC DNA]</scope>
    <source>
        <strain evidence="16">WasteWater2</strain>
    </source>
</reference>
<feature type="compositionally biased region" description="Basic and acidic residues" evidence="14">
    <location>
        <begin position="206"/>
        <end position="220"/>
    </location>
</feature>
<evidence type="ECO:0000256" key="4">
    <source>
        <dbReference type="ARBA" id="ARBA00022722"/>
    </source>
</evidence>
<dbReference type="InterPro" id="IPR006166">
    <property type="entry name" value="ERCC4_domain"/>
</dbReference>
<dbReference type="GeneID" id="59295003"/>
<dbReference type="PANTHER" id="PTHR21077:SF5">
    <property type="entry name" value="CROSSOVER JUNCTION ENDONUCLEASE MMS4"/>
    <property type="match status" value="1"/>
</dbReference>
<feature type="region of interest" description="Disordered" evidence="14">
    <location>
        <begin position="55"/>
        <end position="82"/>
    </location>
</feature>
<dbReference type="Gene3D" id="1.10.150.670">
    <property type="entry name" value="Crossover junction endonuclease EME1, DNA-binding domain"/>
    <property type="match status" value="1"/>
</dbReference>
<keyword evidence="10" id="KW-0233">DNA recombination</keyword>
<feature type="region of interest" description="Disordered" evidence="14">
    <location>
        <begin position="175"/>
        <end position="280"/>
    </location>
</feature>
<dbReference type="GO" id="GO:0031573">
    <property type="term" value="P:mitotic intra-S DNA damage checkpoint signaling"/>
    <property type="evidence" value="ECO:0007669"/>
    <property type="project" value="TreeGrafter"/>
</dbReference>
<keyword evidence="5" id="KW-0479">Metal-binding</keyword>
<evidence type="ECO:0000256" key="11">
    <source>
        <dbReference type="ARBA" id="ARBA00023204"/>
    </source>
</evidence>
<keyword evidence="9" id="KW-0460">Magnesium</keyword>
<keyword evidence="11" id="KW-0234">DNA repair</keyword>
<evidence type="ECO:0000256" key="2">
    <source>
        <dbReference type="ARBA" id="ARBA00004123"/>
    </source>
</evidence>
<keyword evidence="12" id="KW-0539">Nucleus</keyword>
<dbReference type="AlphaFoldDB" id="A0A8H6CG20"/>
<comment type="caution">
    <text evidence="16">The sequence shown here is derived from an EMBL/GenBank/DDBJ whole genome shotgun (WGS) entry which is preliminary data.</text>
</comment>
<dbReference type="EMBL" id="JACCJC010000148">
    <property type="protein sequence ID" value="KAF6222519.1"/>
    <property type="molecule type" value="Genomic_DNA"/>
</dbReference>
<feature type="compositionally biased region" description="Basic and acidic residues" evidence="14">
    <location>
        <begin position="234"/>
        <end position="280"/>
    </location>
</feature>
<dbReference type="RefSeq" id="XP_037157904.1">
    <property type="nucleotide sequence ID" value="XM_037315199.1"/>
</dbReference>
<evidence type="ECO:0000256" key="6">
    <source>
        <dbReference type="ARBA" id="ARBA00022759"/>
    </source>
</evidence>
<dbReference type="PANTHER" id="PTHR21077">
    <property type="entry name" value="EME1 PROTEIN"/>
    <property type="match status" value="1"/>
</dbReference>
<dbReference type="OrthoDB" id="343092at2759"/>
<protein>
    <recommendedName>
        <fullName evidence="15">ERCC4 domain-containing protein</fullName>
    </recommendedName>
</protein>
<evidence type="ECO:0000256" key="12">
    <source>
        <dbReference type="ARBA" id="ARBA00023242"/>
    </source>
</evidence>
<dbReference type="Gene3D" id="3.40.50.10130">
    <property type="match status" value="1"/>
</dbReference>
<dbReference type="GO" id="GO:0008821">
    <property type="term" value="F:crossover junction DNA endonuclease activity"/>
    <property type="evidence" value="ECO:0007669"/>
    <property type="project" value="TreeGrafter"/>
</dbReference>
<sequence>MAFGEVIDLLSSEDEAPLRAPSLTKPIAKTIAAKDDFFYLSDDFDTTAHLNDGWAESASKRRKLSPPLADEDNVQPLSKLPKSRMPIITTQSGFKSKVQDEYGWKGIEGSDPIIFTSSAHAETTASRAKRTAIDALSAHGGDDSDDSLPDDILSASLRATNAASALSERTTALLATLSQSPPRRKPSNIRKPLGDIVGKGKARAKSSADDRKSTGPEDGKGTQTKPAKTLKKPKLTDEEKAARAREKEREKETKKEQKEKEKEEDKEKKRLEKEEKAKEKGIAADLAEVNKSKLDKKDSTPEMIVNLPASIDGQSVDIQIRQFLKNLGVDATLYQSPIPNVIRWRRKLKARWNPELEYWEPLGHMQIENEKHVMCIMSAKEFVALAMVQHEEQDVETHVAKLKSAYDDCIPIYLIEGLQIWMRKNRTAENRAYQAKVLSQAQAAEAPAGNHSKRKKAPVEIVDEDTIEDALLRLQVMNGCLVHHTMTSLETAEWVANFTQHISTIPYRSQRMNLETSFCMESGQVKTGEDKDDTFVKMLQEVVRVTPPIAYGIASEYPSVLALVKAFRKHGPLVLEDLQKSANRNGALTDRKIGPAISKRLYKVFTETDPASTDV</sequence>
<dbReference type="Pfam" id="PF21292">
    <property type="entry name" value="EME1-MUS81_C"/>
    <property type="match status" value="1"/>
</dbReference>
<evidence type="ECO:0000256" key="13">
    <source>
        <dbReference type="ARBA" id="ARBA00023254"/>
    </source>
</evidence>
<dbReference type="InterPro" id="IPR042530">
    <property type="entry name" value="EME1/EME2_C"/>
</dbReference>
<dbReference type="InterPro" id="IPR047521">
    <property type="entry name" value="XPF_nuclease_EME1_ascomycetes"/>
</dbReference>
<dbReference type="SMART" id="SM00891">
    <property type="entry name" value="ERCC4"/>
    <property type="match status" value="1"/>
</dbReference>
<accession>A0A8H6CG20</accession>
<dbReference type="InterPro" id="IPR033310">
    <property type="entry name" value="Mms4/EME1/EME2"/>
</dbReference>
<evidence type="ECO:0000256" key="10">
    <source>
        <dbReference type="ARBA" id="ARBA00023172"/>
    </source>
</evidence>
<keyword evidence="7" id="KW-0227">DNA damage</keyword>
<dbReference type="GO" id="GO:0006302">
    <property type="term" value="P:double-strand break repair"/>
    <property type="evidence" value="ECO:0007669"/>
    <property type="project" value="TreeGrafter"/>
</dbReference>
<evidence type="ECO:0000256" key="7">
    <source>
        <dbReference type="ARBA" id="ARBA00022763"/>
    </source>
</evidence>
<evidence type="ECO:0000259" key="15">
    <source>
        <dbReference type="SMART" id="SM00891"/>
    </source>
</evidence>
<keyword evidence="4" id="KW-0540">Nuclease</keyword>
<comment type="similarity">
    <text evidence="3">Belongs to the EME1/MMS4 family.</text>
</comment>
<dbReference type="Proteomes" id="UP000578531">
    <property type="component" value="Unassembled WGS sequence"/>
</dbReference>